<dbReference type="GeneID" id="130512669"/>
<dbReference type="PANTHER" id="PTHR31672">
    <property type="entry name" value="BNACNNG10540D PROTEIN"/>
    <property type="match status" value="1"/>
</dbReference>
<dbReference type="KEGG" id="rsz:130512669"/>
<evidence type="ECO:0000259" key="1">
    <source>
        <dbReference type="PROSITE" id="PS50181"/>
    </source>
</evidence>
<dbReference type="AlphaFoldDB" id="A0A9W3DT23"/>
<dbReference type="InterPro" id="IPR001810">
    <property type="entry name" value="F-box_dom"/>
</dbReference>
<dbReference type="Proteomes" id="UP000504610">
    <property type="component" value="Chromosome 5"/>
</dbReference>
<evidence type="ECO:0000313" key="2">
    <source>
        <dbReference type="Proteomes" id="UP000504610"/>
    </source>
</evidence>
<protein>
    <submittedName>
        <fullName evidence="3">F-box only protein 9 isoform X1</fullName>
    </submittedName>
</protein>
<dbReference type="SMART" id="SM00256">
    <property type="entry name" value="FBOX"/>
    <property type="match status" value="1"/>
</dbReference>
<dbReference type="Gene3D" id="1.20.1280.50">
    <property type="match status" value="1"/>
</dbReference>
<feature type="domain" description="F-box" evidence="1">
    <location>
        <begin position="1"/>
        <end position="50"/>
    </location>
</feature>
<dbReference type="NCBIfam" id="TIGR01640">
    <property type="entry name" value="F_box_assoc_1"/>
    <property type="match status" value="1"/>
</dbReference>
<name>A0A9W3DT23_RAPSA</name>
<proteinExistence type="predicted"/>
<reference evidence="2" key="1">
    <citation type="journal article" date="2019" name="Database">
        <title>The radish genome database (RadishGD): an integrated information resource for radish genomics.</title>
        <authorList>
            <person name="Yu H.J."/>
            <person name="Baek S."/>
            <person name="Lee Y.J."/>
            <person name="Cho A."/>
            <person name="Mun J.H."/>
        </authorList>
    </citation>
    <scope>NUCLEOTIDE SEQUENCE [LARGE SCALE GENOMIC DNA]</scope>
    <source>
        <strain evidence="2">cv. WK10039</strain>
    </source>
</reference>
<evidence type="ECO:0000313" key="3">
    <source>
        <dbReference type="RefSeq" id="XP_056866859.1"/>
    </source>
</evidence>
<dbReference type="InterPro" id="IPR050796">
    <property type="entry name" value="SCF_F-box_component"/>
</dbReference>
<dbReference type="InterPro" id="IPR006527">
    <property type="entry name" value="F-box-assoc_dom_typ1"/>
</dbReference>
<sequence length="259" mass="29887">MMMSDMPQDLLEEILSRVPAVSLKRLRSTCKRWNDLLKDERFTEKHFLKAPKQSRILMSDDYRICSLDVDLNVAPPAIEFKGPLGLRDMRQFDTDEIFHCDGLLLCSSKYENRLMIWNPCLGETRWIETTTTDSEDLLSYCSFALGYQNNKSFRSFKILKCWNRVFHIEGFEIYDLSSDSWRVLDDLALNCWILDSGVSLKGNAYWLALGETGSGDSKKLFICGEDNEYYRQIPCAGTTNPVIFSYVPSLFRVQQSGSK</sequence>
<dbReference type="InterPro" id="IPR036047">
    <property type="entry name" value="F-box-like_dom_sf"/>
</dbReference>
<dbReference type="OrthoDB" id="1098411at2759"/>
<dbReference type="PROSITE" id="PS50181">
    <property type="entry name" value="FBOX"/>
    <property type="match status" value="1"/>
</dbReference>
<dbReference type="InterPro" id="IPR017451">
    <property type="entry name" value="F-box-assoc_interact_dom"/>
</dbReference>
<keyword evidence="2" id="KW-1185">Reference proteome</keyword>
<reference evidence="3" key="2">
    <citation type="submission" date="2025-08" db="UniProtKB">
        <authorList>
            <consortium name="RefSeq"/>
        </authorList>
    </citation>
    <scope>IDENTIFICATION</scope>
    <source>
        <tissue evidence="3">Leaf</tissue>
    </source>
</reference>
<organism evidence="2 3">
    <name type="scientific">Raphanus sativus</name>
    <name type="common">Radish</name>
    <name type="synonym">Raphanus raphanistrum var. sativus</name>
    <dbReference type="NCBI Taxonomy" id="3726"/>
    <lineage>
        <taxon>Eukaryota</taxon>
        <taxon>Viridiplantae</taxon>
        <taxon>Streptophyta</taxon>
        <taxon>Embryophyta</taxon>
        <taxon>Tracheophyta</taxon>
        <taxon>Spermatophyta</taxon>
        <taxon>Magnoliopsida</taxon>
        <taxon>eudicotyledons</taxon>
        <taxon>Gunneridae</taxon>
        <taxon>Pentapetalae</taxon>
        <taxon>rosids</taxon>
        <taxon>malvids</taxon>
        <taxon>Brassicales</taxon>
        <taxon>Brassicaceae</taxon>
        <taxon>Brassiceae</taxon>
        <taxon>Raphanus</taxon>
    </lineage>
</organism>
<gene>
    <name evidence="3" type="primary">LOC130512669</name>
</gene>
<dbReference type="SUPFAM" id="SSF81383">
    <property type="entry name" value="F-box domain"/>
    <property type="match status" value="1"/>
</dbReference>
<dbReference type="CDD" id="cd22157">
    <property type="entry name" value="F-box_AtFBW1-like"/>
    <property type="match status" value="1"/>
</dbReference>
<accession>A0A9W3DT23</accession>
<dbReference type="Pfam" id="PF07734">
    <property type="entry name" value="FBA_1"/>
    <property type="match status" value="1"/>
</dbReference>
<dbReference type="RefSeq" id="XP_056866859.1">
    <property type="nucleotide sequence ID" value="XM_057010879.1"/>
</dbReference>
<dbReference type="PANTHER" id="PTHR31672:SF13">
    <property type="entry name" value="F-BOX PROTEIN CPR30-LIKE"/>
    <property type="match status" value="1"/>
</dbReference>
<dbReference type="Pfam" id="PF00646">
    <property type="entry name" value="F-box"/>
    <property type="match status" value="1"/>
</dbReference>